<keyword evidence="3" id="KW-0964">Secreted</keyword>
<dbReference type="GO" id="GO:0016671">
    <property type="term" value="F:oxidoreductase activity, acting on a sulfur group of donors, disulfide as acceptor"/>
    <property type="evidence" value="ECO:0007669"/>
    <property type="project" value="InterPro"/>
</dbReference>
<dbReference type="Proteomes" id="UP001321473">
    <property type="component" value="Unassembled WGS sequence"/>
</dbReference>
<keyword evidence="4" id="KW-0732">Signal</keyword>
<evidence type="ECO:0000256" key="1">
    <source>
        <dbReference type="ARBA" id="ARBA00004613"/>
    </source>
</evidence>
<keyword evidence="5" id="KW-0325">Glycoprotein</keyword>
<dbReference type="PANTHER" id="PTHR13234">
    <property type="entry name" value="GAMMA-INTERFERON INDUCIBLE LYSOSOMAL THIOL REDUCTASE GILT"/>
    <property type="match status" value="1"/>
</dbReference>
<dbReference type="PANTHER" id="PTHR13234:SF8">
    <property type="entry name" value="GAMMA-INTERFERON-INDUCIBLE LYSOSOMAL THIOL REDUCTASE"/>
    <property type="match status" value="1"/>
</dbReference>
<accession>A0AAQ4FK92</accession>
<reference evidence="6 7" key="1">
    <citation type="journal article" date="2023" name="Arcadia Sci">
        <title>De novo assembly of a long-read Amblyomma americanum tick genome.</title>
        <authorList>
            <person name="Chou S."/>
            <person name="Poskanzer K.E."/>
            <person name="Rollins M."/>
            <person name="Thuy-Boun P.S."/>
        </authorList>
    </citation>
    <scope>NUCLEOTIDE SEQUENCE [LARGE SCALE GENOMIC DNA]</scope>
    <source>
        <strain evidence="6">F_SG_1</strain>
        <tissue evidence="6">Salivary glands</tissue>
    </source>
</reference>
<evidence type="ECO:0000256" key="5">
    <source>
        <dbReference type="ARBA" id="ARBA00023180"/>
    </source>
</evidence>
<evidence type="ECO:0000256" key="2">
    <source>
        <dbReference type="ARBA" id="ARBA00005679"/>
    </source>
</evidence>
<name>A0AAQ4FK92_AMBAM</name>
<dbReference type="AlphaFoldDB" id="A0AAQ4FK92"/>
<evidence type="ECO:0000256" key="3">
    <source>
        <dbReference type="ARBA" id="ARBA00022525"/>
    </source>
</evidence>
<comment type="similarity">
    <text evidence="2">Belongs to the GILT family.</text>
</comment>
<gene>
    <name evidence="6" type="ORF">V5799_022555</name>
</gene>
<proteinExistence type="inferred from homology"/>
<comment type="subcellular location">
    <subcellularLocation>
        <location evidence="1">Secreted</location>
    </subcellularLocation>
</comment>
<comment type="caution">
    <text evidence="6">The sequence shown here is derived from an EMBL/GenBank/DDBJ whole genome shotgun (WGS) entry which is preliminary data.</text>
</comment>
<dbReference type="InterPro" id="IPR004911">
    <property type="entry name" value="Interferon-induced_GILT"/>
</dbReference>
<sequence length="514" mass="58171">MRLRITWKRAVRRDDVDIRPLRDLKHGPDECYINEVQTCAVQYVHPTRKLLDFVACMLSHNDPTKAGEPCAQKVGTDWGVLNRCSTGPEGTELLYEMGLRTRGHQPPIKYVPWIEVNGMHNVTIQERAQDDLFGFVCELLEPETPRICKTPSPYYCFSGHHDFFLDQLWPTYGKLEEHLHVDLVPFGKAHANVVNGTITFKCQHGPGECYVNEVQTCAVKYVHPTRKLLDFVACMFRQEDPTKAGQPCAEKVGTYWPVLDKCSTGPEGTQLLFEMGKRTHALKPPMESVPYVQINGVHNDTTENLAEHDLFHFVCKLLQPEPPRVCSKEPSLCPDCHDIFLDQLWPTYGKLEEHLHVDLVPFGKAHANVVNGTITFKCQHGPGECYVNEVQTCAVKYVHPTRKLLDFVACMFRQEDPTKAGQPCAEKVGTYWPVLDKCSTGPEGTQLLFEMGKRTHALKPPMESVPYVQVNGVHNDTTESLAEHDLFHFACKLLQPEPPRVCSKNPGSVRCFPN</sequence>
<evidence type="ECO:0000256" key="4">
    <source>
        <dbReference type="ARBA" id="ARBA00022729"/>
    </source>
</evidence>
<evidence type="ECO:0008006" key="8">
    <source>
        <dbReference type="Google" id="ProtNLM"/>
    </source>
</evidence>
<dbReference type="GO" id="GO:0005576">
    <property type="term" value="C:extracellular region"/>
    <property type="evidence" value="ECO:0007669"/>
    <property type="project" value="UniProtKB-SubCell"/>
</dbReference>
<dbReference type="Pfam" id="PF03227">
    <property type="entry name" value="GILT"/>
    <property type="match status" value="3"/>
</dbReference>
<protein>
    <recommendedName>
        <fullName evidence="8">Gamma-interferon inducible lysosomal thiol reductase</fullName>
    </recommendedName>
</protein>
<keyword evidence="7" id="KW-1185">Reference proteome</keyword>
<evidence type="ECO:0000313" key="6">
    <source>
        <dbReference type="EMBL" id="KAK8787669.1"/>
    </source>
</evidence>
<dbReference type="EMBL" id="JARKHS020001579">
    <property type="protein sequence ID" value="KAK8787669.1"/>
    <property type="molecule type" value="Genomic_DNA"/>
</dbReference>
<organism evidence="6 7">
    <name type="scientific">Amblyomma americanum</name>
    <name type="common">Lone star tick</name>
    <dbReference type="NCBI Taxonomy" id="6943"/>
    <lineage>
        <taxon>Eukaryota</taxon>
        <taxon>Metazoa</taxon>
        <taxon>Ecdysozoa</taxon>
        <taxon>Arthropoda</taxon>
        <taxon>Chelicerata</taxon>
        <taxon>Arachnida</taxon>
        <taxon>Acari</taxon>
        <taxon>Parasitiformes</taxon>
        <taxon>Ixodida</taxon>
        <taxon>Ixodoidea</taxon>
        <taxon>Ixodidae</taxon>
        <taxon>Amblyomminae</taxon>
        <taxon>Amblyomma</taxon>
    </lineage>
</organism>
<evidence type="ECO:0000313" key="7">
    <source>
        <dbReference type="Proteomes" id="UP001321473"/>
    </source>
</evidence>